<feature type="compositionally biased region" description="Polar residues" evidence="2">
    <location>
        <begin position="237"/>
        <end position="259"/>
    </location>
</feature>
<dbReference type="SUPFAM" id="SSF50685">
    <property type="entry name" value="Barwin-like endoglucanases"/>
    <property type="match status" value="1"/>
</dbReference>
<dbReference type="PANTHER" id="PTHR39160:SF4">
    <property type="entry name" value="RESUSCITATION-PROMOTING FACTOR RPFB"/>
    <property type="match status" value="1"/>
</dbReference>
<dbReference type="InterPro" id="IPR059180">
    <property type="entry name" value="3D_YorM"/>
</dbReference>
<comment type="caution">
    <text evidence="4">The sequence shown here is derived from an EMBL/GenBank/DDBJ whole genome shotgun (WGS) entry which is preliminary data.</text>
</comment>
<accession>A0A9D1A8H8</accession>
<dbReference type="InterPro" id="IPR007137">
    <property type="entry name" value="DUF348"/>
</dbReference>
<dbReference type="PANTHER" id="PTHR39160">
    <property type="entry name" value="CELL WALL-BINDING PROTEIN YOCH"/>
    <property type="match status" value="1"/>
</dbReference>
<dbReference type="Gene3D" id="2.20.230.10">
    <property type="entry name" value="Resuscitation-promoting factor rpfb"/>
    <property type="match status" value="1"/>
</dbReference>
<keyword evidence="1" id="KW-0732">Signal</keyword>
<evidence type="ECO:0000313" key="5">
    <source>
        <dbReference type="Proteomes" id="UP000824258"/>
    </source>
</evidence>
<dbReference type="GO" id="GO:0019867">
    <property type="term" value="C:outer membrane"/>
    <property type="evidence" value="ECO:0007669"/>
    <property type="project" value="InterPro"/>
</dbReference>
<dbReference type="InterPro" id="IPR036908">
    <property type="entry name" value="RlpA-like_sf"/>
</dbReference>
<feature type="domain" description="G5" evidence="3">
    <location>
        <begin position="149"/>
        <end position="229"/>
    </location>
</feature>
<evidence type="ECO:0000259" key="3">
    <source>
        <dbReference type="PROSITE" id="PS51109"/>
    </source>
</evidence>
<dbReference type="GO" id="GO:0004553">
    <property type="term" value="F:hydrolase activity, hydrolyzing O-glycosyl compounds"/>
    <property type="evidence" value="ECO:0007669"/>
    <property type="project" value="InterPro"/>
</dbReference>
<dbReference type="Gene3D" id="2.40.40.10">
    <property type="entry name" value="RlpA-like domain"/>
    <property type="match status" value="1"/>
</dbReference>
<reference evidence="4" key="2">
    <citation type="journal article" date="2021" name="PeerJ">
        <title>Extensive microbial diversity within the chicken gut microbiome revealed by metagenomics and culture.</title>
        <authorList>
            <person name="Gilroy R."/>
            <person name="Ravi A."/>
            <person name="Getino M."/>
            <person name="Pursley I."/>
            <person name="Horton D.L."/>
            <person name="Alikhan N.F."/>
            <person name="Baker D."/>
            <person name="Gharbi K."/>
            <person name="Hall N."/>
            <person name="Watson M."/>
            <person name="Adriaenssens E.M."/>
            <person name="Foster-Nyarko E."/>
            <person name="Jarju S."/>
            <person name="Secka A."/>
            <person name="Antonio M."/>
            <person name="Oren A."/>
            <person name="Chaudhuri R.R."/>
            <person name="La Ragione R."/>
            <person name="Hildebrand F."/>
            <person name="Pallen M.J."/>
        </authorList>
    </citation>
    <scope>NUCLEOTIDE SEQUENCE</scope>
    <source>
        <strain evidence="4">ChiHjej9B8-7071</strain>
    </source>
</reference>
<dbReference type="InterPro" id="IPR051933">
    <property type="entry name" value="Resuscitation_pf_RpfB"/>
</dbReference>
<dbReference type="Pfam" id="PF03990">
    <property type="entry name" value="DUF348"/>
    <property type="match status" value="1"/>
</dbReference>
<name>A0A9D1A8H8_9FIRM</name>
<evidence type="ECO:0000256" key="1">
    <source>
        <dbReference type="ARBA" id="ARBA00022729"/>
    </source>
</evidence>
<dbReference type="AlphaFoldDB" id="A0A9D1A8H8"/>
<gene>
    <name evidence="4" type="ORF">IAA70_04500</name>
</gene>
<dbReference type="SMART" id="SM01208">
    <property type="entry name" value="G5"/>
    <property type="match status" value="1"/>
</dbReference>
<dbReference type="Proteomes" id="UP000824258">
    <property type="component" value="Unassembled WGS sequence"/>
</dbReference>
<organism evidence="4 5">
    <name type="scientific">Candidatus Avoscillospira stercoripullorum</name>
    <dbReference type="NCBI Taxonomy" id="2840709"/>
    <lineage>
        <taxon>Bacteria</taxon>
        <taxon>Bacillati</taxon>
        <taxon>Bacillota</taxon>
        <taxon>Clostridia</taxon>
        <taxon>Eubacteriales</taxon>
        <taxon>Oscillospiraceae</taxon>
        <taxon>Oscillospiraceae incertae sedis</taxon>
        <taxon>Candidatus Avoscillospira</taxon>
    </lineage>
</organism>
<dbReference type="InterPro" id="IPR010611">
    <property type="entry name" value="3D_dom"/>
</dbReference>
<reference evidence="4" key="1">
    <citation type="submission" date="2020-10" db="EMBL/GenBank/DDBJ databases">
        <authorList>
            <person name="Gilroy R."/>
        </authorList>
    </citation>
    <scope>NUCLEOTIDE SEQUENCE</scope>
    <source>
        <strain evidence="4">ChiHjej9B8-7071</strain>
    </source>
</reference>
<evidence type="ECO:0000313" key="4">
    <source>
        <dbReference type="EMBL" id="HIR09645.1"/>
    </source>
</evidence>
<dbReference type="EMBL" id="DVGD01000138">
    <property type="protein sequence ID" value="HIR09645.1"/>
    <property type="molecule type" value="Genomic_DNA"/>
</dbReference>
<dbReference type="GO" id="GO:0009254">
    <property type="term" value="P:peptidoglycan turnover"/>
    <property type="evidence" value="ECO:0007669"/>
    <property type="project" value="InterPro"/>
</dbReference>
<protein>
    <submittedName>
        <fullName evidence="4">G5 domain-containing protein</fullName>
    </submittedName>
</protein>
<dbReference type="InterPro" id="IPR011098">
    <property type="entry name" value="G5_dom"/>
</dbReference>
<dbReference type="Pfam" id="PF07501">
    <property type="entry name" value="G5"/>
    <property type="match status" value="1"/>
</dbReference>
<evidence type="ECO:0000256" key="2">
    <source>
        <dbReference type="SAM" id="MobiDB-lite"/>
    </source>
</evidence>
<proteinExistence type="predicted"/>
<dbReference type="PROSITE" id="PS51109">
    <property type="entry name" value="G5"/>
    <property type="match status" value="1"/>
</dbReference>
<feature type="region of interest" description="Disordered" evidence="2">
    <location>
        <begin position="235"/>
        <end position="267"/>
    </location>
</feature>
<sequence>MRSFRQTVLTKSSREKLLRWVSLALMLAIAALYFSLPAFAQNKYVITDGDNVIVCMSASTDPQVVIREAGLELGESDTYTTQKQDGVSQIKINRVQMVSVYEGGQMSVVGSYGGTVADILDALDLTLSPNDVLSCSLDTETYDGMDIRIVHTETDTITYEESLPFETKRYESGALAPGEEVTLVEGADGLCRYTAEVIYEDGEEVSRSILSQHILSNPTDAIILRGVDRSVKEQEFSDQPNYFPASTTRPWEESGSSQPAAGESPVIPGTDQTYSTLLYCSATAYTCQDKHGVTTPGTTFSGTPARVGAIAVDPNVIPLGSKLYIVSADGEYLYGYCVAEDTGGAIKGNTVDLYYNTYDECIQFGRRDVLVYVIE</sequence>
<dbReference type="CDD" id="cd14667">
    <property type="entry name" value="3D_containing_proteins"/>
    <property type="match status" value="1"/>
</dbReference>
<dbReference type="Pfam" id="PF06725">
    <property type="entry name" value="3D"/>
    <property type="match status" value="1"/>
</dbReference>